<keyword evidence="3" id="KW-1185">Reference proteome</keyword>
<dbReference type="InParanoid" id="A0A1Q3B875"/>
<dbReference type="STRING" id="3775.A0A1Q3B875"/>
<name>A0A1Q3B875_CEPFO</name>
<protein>
    <submittedName>
        <fullName evidence="2">DnaJ domain-containing protein</fullName>
    </submittedName>
</protein>
<reference evidence="3" key="1">
    <citation type="submission" date="2016-04" db="EMBL/GenBank/DDBJ databases">
        <title>Cephalotus genome sequencing.</title>
        <authorList>
            <person name="Fukushima K."/>
            <person name="Hasebe M."/>
            <person name="Fang X."/>
        </authorList>
    </citation>
    <scope>NUCLEOTIDE SEQUENCE [LARGE SCALE GENOMIC DNA]</scope>
    <source>
        <strain evidence="3">cv. St1</strain>
    </source>
</reference>
<dbReference type="CDD" id="cd06257">
    <property type="entry name" value="DnaJ"/>
    <property type="match status" value="1"/>
</dbReference>
<sequence length="259" mass="30002">MNSAMKGSFLTPPMGCFYVRAALFHSTPILEGKRRNFWECKSSNNSKRHRRGHSKQAMFRNLSDYTDYLFQTWKDDIDGEVDPFSSRGPSWFKKEFSKGSGRDWTGRQKSQRWGRKGFSFCEDDVEDEIDKWTIFRSAFGGNRHFHWSFTNEDNCQYRHSSGNSNTRASSWTWSYKFDEDDDSSTESESLDSDMSSDRLTLGLRASGPLKLTDVKAAYRACALKWHPDRHHGCNKAIAEEKFKHCSAAYEALRDKLAMN</sequence>
<evidence type="ECO:0000313" key="3">
    <source>
        <dbReference type="Proteomes" id="UP000187406"/>
    </source>
</evidence>
<dbReference type="InterPro" id="IPR036869">
    <property type="entry name" value="J_dom_sf"/>
</dbReference>
<feature type="domain" description="J" evidence="1">
    <location>
        <begin position="196"/>
        <end position="257"/>
    </location>
</feature>
<dbReference type="PRINTS" id="PR00625">
    <property type="entry name" value="JDOMAIN"/>
</dbReference>
<dbReference type="FunCoup" id="A0A1Q3B875">
    <property type="interactions" value="2184"/>
</dbReference>
<accession>A0A1Q3B875</accession>
<dbReference type="PANTHER" id="PTHR45376">
    <property type="entry name" value="CHAPERONE DNAJ-DOMAIN SUPERFAMILY PROTEIN-RELATED"/>
    <property type="match status" value="1"/>
</dbReference>
<dbReference type="Proteomes" id="UP000187406">
    <property type="component" value="Unassembled WGS sequence"/>
</dbReference>
<evidence type="ECO:0000313" key="2">
    <source>
        <dbReference type="EMBL" id="GAV63963.1"/>
    </source>
</evidence>
<gene>
    <name evidence="2" type="ORF">CFOL_v3_07481</name>
</gene>
<dbReference type="Gene3D" id="1.10.287.110">
    <property type="entry name" value="DnaJ domain"/>
    <property type="match status" value="1"/>
</dbReference>
<organism evidence="2 3">
    <name type="scientific">Cephalotus follicularis</name>
    <name type="common">Albany pitcher plant</name>
    <dbReference type="NCBI Taxonomy" id="3775"/>
    <lineage>
        <taxon>Eukaryota</taxon>
        <taxon>Viridiplantae</taxon>
        <taxon>Streptophyta</taxon>
        <taxon>Embryophyta</taxon>
        <taxon>Tracheophyta</taxon>
        <taxon>Spermatophyta</taxon>
        <taxon>Magnoliopsida</taxon>
        <taxon>eudicotyledons</taxon>
        <taxon>Gunneridae</taxon>
        <taxon>Pentapetalae</taxon>
        <taxon>rosids</taxon>
        <taxon>fabids</taxon>
        <taxon>Oxalidales</taxon>
        <taxon>Cephalotaceae</taxon>
        <taxon>Cephalotus</taxon>
    </lineage>
</organism>
<comment type="caution">
    <text evidence="2">The sequence shown here is derived from an EMBL/GenBank/DDBJ whole genome shotgun (WGS) entry which is preliminary data.</text>
</comment>
<evidence type="ECO:0000259" key="1">
    <source>
        <dbReference type="PROSITE" id="PS50076"/>
    </source>
</evidence>
<dbReference type="SUPFAM" id="SSF46565">
    <property type="entry name" value="Chaperone J-domain"/>
    <property type="match status" value="1"/>
</dbReference>
<dbReference type="OrthoDB" id="10250354at2759"/>
<dbReference type="PROSITE" id="PS50076">
    <property type="entry name" value="DNAJ_2"/>
    <property type="match status" value="1"/>
</dbReference>
<dbReference type="AlphaFoldDB" id="A0A1Q3B875"/>
<dbReference type="InterPro" id="IPR001623">
    <property type="entry name" value="DnaJ_domain"/>
</dbReference>
<dbReference type="EMBL" id="BDDD01000328">
    <property type="protein sequence ID" value="GAV63963.1"/>
    <property type="molecule type" value="Genomic_DNA"/>
</dbReference>
<proteinExistence type="predicted"/>
<dbReference type="SMART" id="SM00271">
    <property type="entry name" value="DnaJ"/>
    <property type="match status" value="1"/>
</dbReference>
<dbReference type="Pfam" id="PF00226">
    <property type="entry name" value="DnaJ"/>
    <property type="match status" value="1"/>
</dbReference>
<dbReference type="PANTHER" id="PTHR45376:SF1">
    <property type="entry name" value="CHAPERONE DNAJ-DOMAIN SUPERFAMILY PROTEIN-RELATED"/>
    <property type="match status" value="1"/>
</dbReference>